<organism evidence="1">
    <name type="scientific">uncultured Caudovirales phage</name>
    <dbReference type="NCBI Taxonomy" id="2100421"/>
    <lineage>
        <taxon>Viruses</taxon>
        <taxon>Duplodnaviria</taxon>
        <taxon>Heunggongvirae</taxon>
        <taxon>Uroviricota</taxon>
        <taxon>Caudoviricetes</taxon>
        <taxon>Peduoviridae</taxon>
        <taxon>Maltschvirus</taxon>
        <taxon>Maltschvirus maltsch</taxon>
    </lineage>
</organism>
<evidence type="ECO:0000313" key="1">
    <source>
        <dbReference type="EMBL" id="CAB4172090.1"/>
    </source>
</evidence>
<gene>
    <name evidence="2" type="ORF">UFOVP1354_23</name>
    <name evidence="3" type="ORF">UFOVP1547_32</name>
    <name evidence="1" type="ORF">UFOVP930_43</name>
</gene>
<evidence type="ECO:0000313" key="2">
    <source>
        <dbReference type="EMBL" id="CAB4200092.1"/>
    </source>
</evidence>
<evidence type="ECO:0000313" key="3">
    <source>
        <dbReference type="EMBL" id="CAB5238505.1"/>
    </source>
</evidence>
<reference evidence="1" key="1">
    <citation type="submission" date="2020-05" db="EMBL/GenBank/DDBJ databases">
        <authorList>
            <person name="Chiriac C."/>
            <person name="Salcher M."/>
            <person name="Ghai R."/>
            <person name="Kavagutti S V."/>
        </authorList>
    </citation>
    <scope>NUCLEOTIDE SEQUENCE</scope>
</reference>
<name>A0A6J5PJP8_9CAUD</name>
<sequence>MNPHTIRRLFPNASKSIIAANAQDYGKPHAEDTLPLAVVESSPRNAPLEAKEVQRRADGRFLVRVTSVRKRLADEDGLCEKYVLDCCRYAGLIPDDSPELCKVETSQRKAAKGEEEHTIIEITKP</sequence>
<dbReference type="EMBL" id="LR798461">
    <property type="protein sequence ID" value="CAB5238505.1"/>
    <property type="molecule type" value="Genomic_DNA"/>
</dbReference>
<protein>
    <submittedName>
        <fullName evidence="1">Uncharacterized protein</fullName>
    </submittedName>
</protein>
<dbReference type="EMBL" id="LR796873">
    <property type="protein sequence ID" value="CAB4172090.1"/>
    <property type="molecule type" value="Genomic_DNA"/>
</dbReference>
<dbReference type="EMBL" id="LR797289">
    <property type="protein sequence ID" value="CAB4200092.1"/>
    <property type="molecule type" value="Genomic_DNA"/>
</dbReference>
<proteinExistence type="predicted"/>
<accession>A0A6J5PJP8</accession>